<feature type="transmembrane region" description="Helical" evidence="3">
    <location>
        <begin position="6"/>
        <end position="26"/>
    </location>
</feature>
<gene>
    <name evidence="4" type="ORF">Q428_07965</name>
</gene>
<organism evidence="4 5">
    <name type="scientific">Fervidicella metallireducens AeB</name>
    <dbReference type="NCBI Taxonomy" id="1403537"/>
    <lineage>
        <taxon>Bacteria</taxon>
        <taxon>Bacillati</taxon>
        <taxon>Bacillota</taxon>
        <taxon>Clostridia</taxon>
        <taxon>Eubacteriales</taxon>
        <taxon>Clostridiaceae</taxon>
        <taxon>Fervidicella</taxon>
    </lineage>
</organism>
<evidence type="ECO:0000256" key="3">
    <source>
        <dbReference type="SAM" id="Phobius"/>
    </source>
</evidence>
<dbReference type="Proteomes" id="UP000019681">
    <property type="component" value="Unassembled WGS sequence"/>
</dbReference>
<keyword evidence="3" id="KW-0812">Transmembrane</keyword>
<dbReference type="InterPro" id="IPR010273">
    <property type="entry name" value="DUF881"/>
</dbReference>
<reference evidence="4 5" key="1">
    <citation type="journal article" date="2014" name="Genome Announc.">
        <title>Draft Genome Sequence of Fervidicella metallireducens Strain AeBT, an Iron-Reducing Thermoanaerobe from the Great Artesian Basin.</title>
        <authorList>
            <person name="Patel B.K."/>
        </authorList>
    </citation>
    <scope>NUCLEOTIDE SEQUENCE [LARGE SCALE GENOMIC DNA]</scope>
    <source>
        <strain evidence="4 5">AeB</strain>
    </source>
</reference>
<evidence type="ECO:0000256" key="2">
    <source>
        <dbReference type="SAM" id="Coils"/>
    </source>
</evidence>
<evidence type="ECO:0000313" key="4">
    <source>
        <dbReference type="EMBL" id="EYE88438.1"/>
    </source>
</evidence>
<dbReference type="OrthoDB" id="9776196at2"/>
<evidence type="ECO:0000313" key="5">
    <source>
        <dbReference type="Proteomes" id="UP000019681"/>
    </source>
</evidence>
<keyword evidence="3" id="KW-1133">Transmembrane helix</keyword>
<protein>
    <recommendedName>
        <fullName evidence="6">Division initiation protein</fullName>
    </recommendedName>
</protein>
<name>A0A017RUI2_9CLOT</name>
<keyword evidence="2" id="KW-0175">Coiled coil</keyword>
<dbReference type="AlphaFoldDB" id="A0A017RUI2"/>
<keyword evidence="3" id="KW-0472">Membrane</keyword>
<evidence type="ECO:0008006" key="6">
    <source>
        <dbReference type="Google" id="ProtNLM"/>
    </source>
</evidence>
<accession>A0A017RUI2</accession>
<dbReference type="PANTHER" id="PTHR37313:SF2">
    <property type="entry name" value="UPF0749 PROTEIN YLXX"/>
    <property type="match status" value="1"/>
</dbReference>
<dbReference type="Gene3D" id="3.30.70.1880">
    <property type="entry name" value="Protein of unknown function DUF881"/>
    <property type="match status" value="1"/>
</dbReference>
<proteinExistence type="inferred from homology"/>
<keyword evidence="5" id="KW-1185">Reference proteome</keyword>
<evidence type="ECO:0000256" key="1">
    <source>
        <dbReference type="ARBA" id="ARBA00009108"/>
    </source>
</evidence>
<dbReference type="Pfam" id="PF05949">
    <property type="entry name" value="DUF881"/>
    <property type="match status" value="1"/>
</dbReference>
<dbReference type="RefSeq" id="WP_051515042.1">
    <property type="nucleotide sequence ID" value="NZ_AZQP01000021.1"/>
</dbReference>
<sequence length="239" mass="27383">MKFDEGKVLLLLSGILTGVVITSFIFSTSFKQTKFITYNEYKNMNNEVNSLKLEIKGLTNDYEILTKKLRKYQRSDNKDKSINDTIKKELDEVKLFYGLTPVKGPGIIVIIDDRHFSLGDNDEDLLMRITHNYDLLSMVNELRNAGAEAIAINGERITANTAITCEGPITMINNRYVVPPFEITAIGNPDAFEYSLSVNESYYNYLKDMRRLKISFKKMDKVIIPEAYVGTSYKDERLK</sequence>
<comment type="similarity">
    <text evidence="1">Belongs to the UPF0749 family.</text>
</comment>
<comment type="caution">
    <text evidence="4">The sequence shown here is derived from an EMBL/GenBank/DDBJ whole genome shotgun (WGS) entry which is preliminary data.</text>
</comment>
<feature type="coiled-coil region" evidence="2">
    <location>
        <begin position="41"/>
        <end position="75"/>
    </location>
</feature>
<dbReference type="EMBL" id="AZQP01000021">
    <property type="protein sequence ID" value="EYE88438.1"/>
    <property type="molecule type" value="Genomic_DNA"/>
</dbReference>
<dbReference type="PANTHER" id="PTHR37313">
    <property type="entry name" value="UPF0749 PROTEIN RV1825"/>
    <property type="match status" value="1"/>
</dbReference>
<dbReference type="STRING" id="1403537.Q428_07965"/>